<dbReference type="OrthoDB" id="2506088at2759"/>
<dbReference type="AlphaFoldDB" id="A0A9P6CY48"/>
<reference evidence="1" key="1">
    <citation type="submission" date="2020-11" db="EMBL/GenBank/DDBJ databases">
        <authorList>
            <consortium name="DOE Joint Genome Institute"/>
            <person name="Ahrendt S."/>
            <person name="Riley R."/>
            <person name="Andreopoulos W."/>
            <person name="Labutti K."/>
            <person name="Pangilinan J."/>
            <person name="Ruiz-Duenas F.J."/>
            <person name="Barrasa J.M."/>
            <person name="Sanchez-Garcia M."/>
            <person name="Camarero S."/>
            <person name="Miyauchi S."/>
            <person name="Serrano A."/>
            <person name="Linde D."/>
            <person name="Babiker R."/>
            <person name="Drula E."/>
            <person name="Ayuso-Fernandez I."/>
            <person name="Pacheco R."/>
            <person name="Padilla G."/>
            <person name="Ferreira P."/>
            <person name="Barriuso J."/>
            <person name="Kellner H."/>
            <person name="Castanera R."/>
            <person name="Alfaro M."/>
            <person name="Ramirez L."/>
            <person name="Pisabarro A.G."/>
            <person name="Kuo A."/>
            <person name="Tritt A."/>
            <person name="Lipzen A."/>
            <person name="He G."/>
            <person name="Yan M."/>
            <person name="Ng V."/>
            <person name="Cullen D."/>
            <person name="Martin F."/>
            <person name="Rosso M.-N."/>
            <person name="Henrissat B."/>
            <person name="Hibbett D."/>
            <person name="Martinez A.T."/>
            <person name="Grigoriev I.V."/>
        </authorList>
    </citation>
    <scope>NUCLEOTIDE SEQUENCE</scope>
    <source>
        <strain evidence="1">CIRM-BRFM 674</strain>
    </source>
</reference>
<dbReference type="EMBL" id="MU155277">
    <property type="protein sequence ID" value="KAF9476934.1"/>
    <property type="molecule type" value="Genomic_DNA"/>
</dbReference>
<accession>A0A9P6CY48</accession>
<sequence length="1195" mass="135439">MGKGRKPQNEWPTSVEISADGLKARCTVCLLARTQNGGGWINKGSVANHLKSENHINAFEALKIKESVQKAVERATEEEKAIERDMDFMILSSTMQLEVTENARAPRRSEEEQEMWHHYALGNETFDAGIDHTLAVVEERKRLQREASEFDLWHGADFVKAGLNDSGLILDNLEQDDILAEIIRNAGLNASDAAEIMQGPHERNHDNAWAPYESKMILLLDILDNLPRMRVSDSLMNVFLWVLREGGARDVPSLYHLRQVQASLRKSKGIPTTQHKSPKGNIYSMNDPCALVAMDWANPAVCDYIRRYPVIPRNGVISEVYHAQKWRKDIDPHTLSPMYDAGNCHYYIDELARLNNGTFVIPVRWLEDEDRKVYADAYSVTIDQQGVADVIDNETILLEASDLRDNFLHLKDRGLLPSWTQKTLESGHPARMPNPDRALAEGDPLYTSWIDVFGDDVSGNRSKCWNKHWNIYISHRNLPRKLLQQEFHTHFVSTSPVASITEQFHGVKKVIMSTHTNPIKVRHGTSGAQIRFRINVNCGPGDNPIQSEVCGHIGGNGNQLCRKCHAGGTHEVKESDEGFHSLFEPGHGRSAQEIIDDIQYQIRLACLGVAQNVHNHQTMTGIKDSYTQYWIDYLIEQARILRKEHHEWTPADIQNKLLLWVQQNENEIYNPFLKLPGFDAAVDTPVEILHTILLGIVKYLWHGSHTSWTASQKETYAIRLQSTDTSGLSIHAIRANYIMQYANSLIGRQFKTIAQVNVFHVYNLVDATRFLLTKAVGELAALLWMPEISNMEEYLSDVDIAAANVLDLFALIDPSKMTCKMKLHLLVHLKEDILRFGPLVGVISECFECFNAIFRFCSIYSNHLAPSRDIAFQLASQESLKYRLTGGWWQADDGKWKRPGPSVCDFIHKHPRLRALVGWIDNGKPINGSVRLKPVKRFASRKMESRVYIPWIQTQGAKAVNSAEDENSQWAECQSVIARSGETCSLGAWVFATSPFNDKQSITGRTVEILSQCESKRAIIVLDLFEVLNTRHEIFGMPMLARRSEETSYVIIPSTDIEFLFNVQHDCPLAKCSASGKQPIIQERSESGVFKSCIQHKPVERFVINTHSFHNAHRLRAALPRSLIAPLPLYQHQMRKAKHVEIAQNLQATQKSKRETRAAQKVAKRANMTGGVIPMKRTRLQTEARENDAEMADQA</sequence>
<proteinExistence type="predicted"/>
<dbReference type="PANTHER" id="PTHR31912">
    <property type="entry name" value="IP13529P"/>
    <property type="match status" value="1"/>
</dbReference>
<gene>
    <name evidence="1" type="ORF">BDN70DRAFT_881781</name>
</gene>
<evidence type="ECO:0000313" key="1">
    <source>
        <dbReference type="EMBL" id="KAF9476934.1"/>
    </source>
</evidence>
<dbReference type="Proteomes" id="UP000807469">
    <property type="component" value="Unassembled WGS sequence"/>
</dbReference>
<organism evidence="1 2">
    <name type="scientific">Pholiota conissans</name>
    <dbReference type="NCBI Taxonomy" id="109636"/>
    <lineage>
        <taxon>Eukaryota</taxon>
        <taxon>Fungi</taxon>
        <taxon>Dikarya</taxon>
        <taxon>Basidiomycota</taxon>
        <taxon>Agaricomycotina</taxon>
        <taxon>Agaricomycetes</taxon>
        <taxon>Agaricomycetidae</taxon>
        <taxon>Agaricales</taxon>
        <taxon>Agaricineae</taxon>
        <taxon>Strophariaceae</taxon>
        <taxon>Pholiota</taxon>
    </lineage>
</organism>
<keyword evidence="2" id="KW-1185">Reference proteome</keyword>
<protein>
    <submittedName>
        <fullName evidence="1">Uncharacterized protein</fullName>
    </submittedName>
</protein>
<dbReference type="PANTHER" id="PTHR31912:SF34">
    <property type="entry name" value="NOTOCHORD-RELATED PROTEIN"/>
    <property type="match status" value="1"/>
</dbReference>
<name>A0A9P6CY48_9AGAR</name>
<evidence type="ECO:0000313" key="2">
    <source>
        <dbReference type="Proteomes" id="UP000807469"/>
    </source>
</evidence>
<comment type="caution">
    <text evidence="1">The sequence shown here is derived from an EMBL/GenBank/DDBJ whole genome shotgun (WGS) entry which is preliminary data.</text>
</comment>